<organism evidence="1 2">
    <name type="scientific">Peronosclerospora sorghi</name>
    <dbReference type="NCBI Taxonomy" id="230839"/>
    <lineage>
        <taxon>Eukaryota</taxon>
        <taxon>Sar</taxon>
        <taxon>Stramenopiles</taxon>
        <taxon>Oomycota</taxon>
        <taxon>Peronosporomycetes</taxon>
        <taxon>Peronosporales</taxon>
        <taxon>Peronosporaceae</taxon>
        <taxon>Peronosclerospora</taxon>
    </lineage>
</organism>
<comment type="caution">
    <text evidence="1">The sequence shown here is derived from an EMBL/GenBank/DDBJ whole genome shotgun (WGS) entry which is preliminary data.</text>
</comment>
<dbReference type="EMBL" id="CM047589">
    <property type="protein sequence ID" value="KAI9920349.1"/>
    <property type="molecule type" value="Genomic_DNA"/>
</dbReference>
<evidence type="ECO:0000313" key="2">
    <source>
        <dbReference type="Proteomes" id="UP001163321"/>
    </source>
</evidence>
<name>A0ACC0WNA7_9STRA</name>
<sequence>MDVYTVKKGSRRSRGRGFVRFYRLARLENTSTLSLREPFGPHKSVRMNDRASSEDCNQDCVTGLPSILDRRICKNRALFGTSSPLATDGKTKG</sequence>
<protein>
    <submittedName>
        <fullName evidence="1">Uncharacterized protein</fullName>
    </submittedName>
</protein>
<proteinExistence type="predicted"/>
<gene>
    <name evidence="1" type="ORF">PsorP6_015405</name>
</gene>
<accession>A0ACC0WNA7</accession>
<reference evidence="1 2" key="1">
    <citation type="journal article" date="2022" name="bioRxiv">
        <title>The genome of the oomycete Peronosclerospora sorghi, a cosmopolitan pathogen of maize and sorghum, is inflated with dispersed pseudogenes.</title>
        <authorList>
            <person name="Fletcher K."/>
            <person name="Martin F."/>
            <person name="Isakeit T."/>
            <person name="Cavanaugh K."/>
            <person name="Magill C."/>
            <person name="Michelmore R."/>
        </authorList>
    </citation>
    <scope>NUCLEOTIDE SEQUENCE [LARGE SCALE GENOMIC DNA]</scope>
    <source>
        <strain evidence="1">P6</strain>
    </source>
</reference>
<dbReference type="Proteomes" id="UP001163321">
    <property type="component" value="Chromosome 10"/>
</dbReference>
<keyword evidence="2" id="KW-1185">Reference proteome</keyword>
<evidence type="ECO:0000313" key="1">
    <source>
        <dbReference type="EMBL" id="KAI9920349.1"/>
    </source>
</evidence>